<dbReference type="EMBL" id="SGWQ01000006">
    <property type="protein sequence ID" value="RZS36853.1"/>
    <property type="molecule type" value="Genomic_DNA"/>
</dbReference>
<accession>A0A4V2ESA1</accession>
<reference evidence="7 8" key="1">
    <citation type="submission" date="2019-02" db="EMBL/GenBank/DDBJ databases">
        <title>Genomic Encyclopedia of Type Strains, Phase IV (KMG-IV): sequencing the most valuable type-strain genomes for metagenomic binning, comparative biology and taxonomic classification.</title>
        <authorList>
            <person name="Goeker M."/>
        </authorList>
    </citation>
    <scope>NUCLEOTIDE SEQUENCE [LARGE SCALE GENOMIC DNA]</scope>
    <source>
        <strain evidence="7 8">DSM 101727</strain>
    </source>
</reference>
<dbReference type="InterPro" id="IPR021345">
    <property type="entry name" value="DUF2961"/>
</dbReference>
<evidence type="ECO:0000256" key="5">
    <source>
        <dbReference type="SAM" id="SignalP"/>
    </source>
</evidence>
<dbReference type="SUPFAM" id="SSF49265">
    <property type="entry name" value="Fibronectin type III"/>
    <property type="match status" value="1"/>
</dbReference>
<dbReference type="InterPro" id="IPR036116">
    <property type="entry name" value="FN3_sf"/>
</dbReference>
<dbReference type="Pfam" id="PF11175">
    <property type="entry name" value="DUF2961"/>
    <property type="match status" value="1"/>
</dbReference>
<feature type="signal peptide" evidence="5">
    <location>
        <begin position="1"/>
        <end position="30"/>
    </location>
</feature>
<dbReference type="PANTHER" id="PTHR46580">
    <property type="entry name" value="SENSOR KINASE-RELATED"/>
    <property type="match status" value="1"/>
</dbReference>
<dbReference type="Gene3D" id="2.60.40.10">
    <property type="entry name" value="Immunoglobulins"/>
    <property type="match status" value="1"/>
</dbReference>
<keyword evidence="1 5" id="KW-0732">Signal</keyword>
<dbReference type="GO" id="GO:0016798">
    <property type="term" value="F:hydrolase activity, acting on glycosyl bonds"/>
    <property type="evidence" value="ECO:0007669"/>
    <property type="project" value="UniProtKB-KW"/>
</dbReference>
<name>A0A4V2ESA1_9PSEU</name>
<feature type="compositionally biased region" description="Polar residues" evidence="4">
    <location>
        <begin position="246"/>
        <end position="262"/>
    </location>
</feature>
<dbReference type="Gene3D" id="2.130.10.130">
    <property type="entry name" value="Integrin alpha, N-terminal"/>
    <property type="match status" value="1"/>
</dbReference>
<keyword evidence="2" id="KW-0326">Glycosidase</keyword>
<feature type="compositionally biased region" description="Basic and acidic residues" evidence="4">
    <location>
        <begin position="234"/>
        <end position="245"/>
    </location>
</feature>
<keyword evidence="3" id="KW-0624">Polysaccharide degradation</keyword>
<keyword evidence="8" id="KW-1185">Reference proteome</keyword>
<evidence type="ECO:0000313" key="8">
    <source>
        <dbReference type="Proteomes" id="UP000294257"/>
    </source>
</evidence>
<dbReference type="OrthoDB" id="2518538at2"/>
<dbReference type="PANTHER" id="PTHR46580:SF2">
    <property type="entry name" value="MAM DOMAIN-CONTAINING PROTEIN"/>
    <property type="match status" value="1"/>
</dbReference>
<dbReference type="AlphaFoldDB" id="A0A4V2ESA1"/>
<dbReference type="RefSeq" id="WP_130345482.1">
    <property type="nucleotide sequence ID" value="NZ_SGWQ01000006.1"/>
</dbReference>
<dbReference type="InterPro" id="IPR013517">
    <property type="entry name" value="FG-GAP"/>
</dbReference>
<dbReference type="SUPFAM" id="SSF69318">
    <property type="entry name" value="Integrin alpha N-terminal domain"/>
    <property type="match status" value="1"/>
</dbReference>
<organism evidence="7 8">
    <name type="scientific">Herbihabitans rhizosphaerae</name>
    <dbReference type="NCBI Taxonomy" id="1872711"/>
    <lineage>
        <taxon>Bacteria</taxon>
        <taxon>Bacillati</taxon>
        <taxon>Actinomycetota</taxon>
        <taxon>Actinomycetes</taxon>
        <taxon>Pseudonocardiales</taxon>
        <taxon>Pseudonocardiaceae</taxon>
        <taxon>Herbihabitans</taxon>
    </lineage>
</organism>
<dbReference type="Proteomes" id="UP000294257">
    <property type="component" value="Unassembled WGS sequence"/>
</dbReference>
<feature type="domain" description="Fibronectin type-III" evidence="6">
    <location>
        <begin position="695"/>
        <end position="768"/>
    </location>
</feature>
<protein>
    <submittedName>
        <fullName evidence="7">VCBS repeat protein</fullName>
    </submittedName>
</protein>
<dbReference type="Gene3D" id="2.60.120.1390">
    <property type="match status" value="3"/>
</dbReference>
<evidence type="ECO:0000256" key="4">
    <source>
        <dbReference type="SAM" id="MobiDB-lite"/>
    </source>
</evidence>
<dbReference type="Gene3D" id="2.40.128.340">
    <property type="match status" value="1"/>
</dbReference>
<dbReference type="GO" id="GO:0000272">
    <property type="term" value="P:polysaccharide catabolic process"/>
    <property type="evidence" value="ECO:0007669"/>
    <property type="project" value="UniProtKB-KW"/>
</dbReference>
<evidence type="ECO:0000313" key="7">
    <source>
        <dbReference type="EMBL" id="RZS36853.1"/>
    </source>
</evidence>
<evidence type="ECO:0000256" key="1">
    <source>
        <dbReference type="ARBA" id="ARBA00022729"/>
    </source>
</evidence>
<dbReference type="SMART" id="SM00060">
    <property type="entry name" value="FN3"/>
    <property type="match status" value="1"/>
</dbReference>
<evidence type="ECO:0000259" key="6">
    <source>
        <dbReference type="SMART" id="SM00060"/>
    </source>
</evidence>
<evidence type="ECO:0000256" key="2">
    <source>
        <dbReference type="ARBA" id="ARBA00023295"/>
    </source>
</evidence>
<proteinExistence type="predicted"/>
<dbReference type="InterPro" id="IPR028994">
    <property type="entry name" value="Integrin_alpha_N"/>
</dbReference>
<evidence type="ECO:0000256" key="3">
    <source>
        <dbReference type="ARBA" id="ARBA00023326"/>
    </source>
</evidence>
<feature type="region of interest" description="Disordered" evidence="4">
    <location>
        <begin position="234"/>
        <end position="263"/>
    </location>
</feature>
<dbReference type="InterPro" id="IPR003961">
    <property type="entry name" value="FN3_dom"/>
</dbReference>
<gene>
    <name evidence="7" type="ORF">EV193_10687</name>
</gene>
<dbReference type="Pfam" id="PF13517">
    <property type="entry name" value="FG-GAP_3"/>
    <property type="match status" value="1"/>
</dbReference>
<dbReference type="InterPro" id="IPR013783">
    <property type="entry name" value="Ig-like_fold"/>
</dbReference>
<feature type="chain" id="PRO_5020622057" evidence="5">
    <location>
        <begin position="31"/>
        <end position="1146"/>
    </location>
</feature>
<comment type="caution">
    <text evidence="7">The sequence shown here is derived from an EMBL/GenBank/DDBJ whole genome shotgun (WGS) entry which is preliminary data.</text>
</comment>
<keyword evidence="2" id="KW-0378">Hydrolase</keyword>
<sequence length="1146" mass="123162">MHRPHRRALAVLLATLLGLSMAAIMTTVGAAPASASASAEPPPTSKGPVGWDMYRRLDQLPYLSAGSQIRQSSSFDRGGGNPEDGFYGGYSCLHGSPAGCVIAEDAGAGEIGSIWFTRIGSNPDPIPDEGDVRLTGRILVELDGRRVIDAGLQDVVNGALGAPFVYPLVANADQSSGGVYIKVPMPYRSSMRVTVQNNPLFHHVSYRHFPDAEGVPTFNPADRAADVVDKLRAAGTRDPKPDRSDAVTQPATSNLASGQSTDIARLTGPRTITGLRLRVPDALATDDTLAGLRLRITFDGQSTVDSPIGEFFGTGLGEYPVRSLLFAMDPAAGGWYSTWWPMPFREGATVSLVNRSGRTLSGVESQLTSAPDPQWTNELAPGGSAGYFSTDSRSGNPVRDGDWTIAERSGRGKLVGVTQAMEGRVRPGEGDRRLYLEGDERVYVDGMQTPQVHGTGTEDFYEAGWYFHRGTFTNPLNGNPGHEVAARGCATECDSPYRLLLTDAVPYHSSLRFGIEHGAQNDVDAIYRSTAFLYTQQGFGHQRTDVLDVGSAASRTQHAYADSGQQFTMEGVFEGDEDELTVRDDVRFGLGAIAFDMATNPNNAGVVLRRISDQRFGGQAAQVLVDGTAVGTWLQAFRNDVQYWHADDFALPAGVTAGKSRVRVELRPLGGAPHWTASSYWADSLVRGYTDSAAPAAPPTPVQVGNGEHGVQLSWTEPRDDTGIAFYRVYASGRQIGTTRGTGFQDKALPVGTVRQYSVVAVDHRGASSPASGVGTGRVGASTESDLNGDRLDDALTFTRGDAADVYASFSDGGRFVQDAWRWHEFFGGGGEIPLAGDFNGDGKQDVVTFTRGPAADVYVSLSDGGRFVQSAWKWHDFFALGAELPAVGDFNGDGLDDIVTFTRGTSADVWVALSHGSGFGPSRRWHDFFAIENEVPRIGDVNGDGRDDLITFTGGDRADSYVSLSSGSVFRHAIWKWHDHFALGNEVTGTGDFNGDGRDDIVTFMRGDVADVFVSLSDGGRFVQDSWRWSEHFALGQEIPGIGDFNGDGRDDLVAYTRGEAADVFVSFSDGGRFAQTNWKWHDRFALFLEWPQPSLIGGLGIAIAQTPPSVPPSPQARTSVPVYGTVLDRLGLGRYCGSSQCLIR</sequence>
<keyword evidence="3" id="KW-0119">Carbohydrate metabolism</keyword>